<dbReference type="PANTHER" id="PTHR12110">
    <property type="entry name" value="HYDROXYPYRUVATE ISOMERASE"/>
    <property type="match status" value="1"/>
</dbReference>
<dbReference type="InterPro" id="IPR036237">
    <property type="entry name" value="Xyl_isomerase-like_sf"/>
</dbReference>
<dbReference type="Gene3D" id="3.20.20.150">
    <property type="entry name" value="Divalent-metal-dependent TIM barrel enzymes"/>
    <property type="match status" value="2"/>
</dbReference>
<dbReference type="SUPFAM" id="SSF51658">
    <property type="entry name" value="Xylose isomerase-like"/>
    <property type="match status" value="2"/>
</dbReference>
<evidence type="ECO:0000313" key="2">
    <source>
        <dbReference type="Proteomes" id="UP001556653"/>
    </source>
</evidence>
<dbReference type="Proteomes" id="UP001556653">
    <property type="component" value="Unassembled WGS sequence"/>
</dbReference>
<organism evidence="1 2">
    <name type="scientific">Spiribacter onubensis</name>
    <dbReference type="NCBI Taxonomy" id="3122420"/>
    <lineage>
        <taxon>Bacteria</taxon>
        <taxon>Pseudomonadati</taxon>
        <taxon>Pseudomonadota</taxon>
        <taxon>Gammaproteobacteria</taxon>
        <taxon>Chromatiales</taxon>
        <taxon>Ectothiorhodospiraceae</taxon>
        <taxon>Spiribacter</taxon>
    </lineage>
</organism>
<evidence type="ECO:0000313" key="1">
    <source>
        <dbReference type="EMBL" id="MEX0385904.1"/>
    </source>
</evidence>
<protein>
    <recommendedName>
        <fullName evidence="3">Sugar phosphate isomerase/epimerase</fullName>
    </recommendedName>
</protein>
<gene>
    <name evidence="1" type="ORF">V6X64_02705</name>
</gene>
<accession>A0ABV3S703</accession>
<comment type="caution">
    <text evidence="1">The sequence shown here is derived from an EMBL/GenBank/DDBJ whole genome shotgun (WGS) entry which is preliminary data.</text>
</comment>
<dbReference type="InterPro" id="IPR050312">
    <property type="entry name" value="IolE/XylAMocC-like"/>
</dbReference>
<dbReference type="EMBL" id="JBAKFJ010000001">
    <property type="protein sequence ID" value="MEX0385904.1"/>
    <property type="molecule type" value="Genomic_DNA"/>
</dbReference>
<evidence type="ECO:0008006" key="3">
    <source>
        <dbReference type="Google" id="ProtNLM"/>
    </source>
</evidence>
<sequence>MNALGIHALVWACDIEPASTELAARQTRAAGYDFLELSLHDTTQLDVEHARAVLAEQGLGVACSRGLAFDADISSDDPAIVARGQRLLGESVEVAAALGARNLCGALYSALGKYSQPVLDCGDRLGYVHIGENHRGYLGAGAIDFGSFFHALRRIDYRGEITFESFSSAVVMPGLCSDLAVWRNLWSDGMDLAISARSFMQAHLRAAATI</sequence>
<name>A0ABV3S703_9GAMM</name>
<dbReference type="RefSeq" id="WP_367966387.1">
    <property type="nucleotide sequence ID" value="NZ_JBAKFI010000004.1"/>
</dbReference>
<reference evidence="1 2" key="1">
    <citation type="submission" date="2024-02" db="EMBL/GenBank/DDBJ databases">
        <title>New especies of Spiribacter isolated from saline water.</title>
        <authorList>
            <person name="Leon M.J."/>
            <person name="De La Haba R."/>
            <person name="Sanchez-Porro C."/>
            <person name="Ventosa A."/>
        </authorList>
    </citation>
    <scope>NUCLEOTIDE SEQUENCE [LARGE SCALE GENOMIC DNA]</scope>
    <source>
        <strain evidence="2">ag22IC4-227</strain>
    </source>
</reference>
<dbReference type="PANTHER" id="PTHR12110:SF41">
    <property type="entry name" value="INOSOSE DEHYDRATASE"/>
    <property type="match status" value="1"/>
</dbReference>
<keyword evidence="2" id="KW-1185">Reference proteome</keyword>
<proteinExistence type="predicted"/>